<evidence type="ECO:0000259" key="6">
    <source>
        <dbReference type="PROSITE" id="PS50110"/>
    </source>
</evidence>
<evidence type="ECO:0000313" key="8">
    <source>
        <dbReference type="Proteomes" id="UP000595841"/>
    </source>
</evidence>
<protein>
    <submittedName>
        <fullName evidence="7">Response regulator</fullName>
    </submittedName>
</protein>
<dbReference type="AlphaFoldDB" id="A0A974PD30"/>
<evidence type="ECO:0000256" key="1">
    <source>
        <dbReference type="ARBA" id="ARBA00023015"/>
    </source>
</evidence>
<name>A0A974PD30_9BACL</name>
<dbReference type="InterPro" id="IPR018060">
    <property type="entry name" value="HTH_AraC"/>
</dbReference>
<dbReference type="SMART" id="SM00342">
    <property type="entry name" value="HTH_ARAC"/>
    <property type="match status" value="1"/>
</dbReference>
<keyword evidence="4" id="KW-0597">Phosphoprotein</keyword>
<dbReference type="InterPro" id="IPR009057">
    <property type="entry name" value="Homeodomain-like_sf"/>
</dbReference>
<keyword evidence="1" id="KW-0805">Transcription regulation</keyword>
<dbReference type="RefSeq" id="WP_039837126.1">
    <property type="nucleotide sequence ID" value="NZ_CP068595.1"/>
</dbReference>
<reference evidence="7 8" key="1">
    <citation type="submission" date="2021-01" db="EMBL/GenBank/DDBJ databases">
        <title>Whole genome sequence of Paenibacillus sonchi LMG 24727 for comparative genomics.</title>
        <authorList>
            <person name="Lee G."/>
            <person name="Kim M.-J."/>
            <person name="Lim K."/>
            <person name="Shin J.-H."/>
        </authorList>
    </citation>
    <scope>NUCLEOTIDE SEQUENCE [LARGE SCALE GENOMIC DNA]</scope>
    <source>
        <strain evidence="7 8">LMG 24727</strain>
    </source>
</reference>
<evidence type="ECO:0000313" key="7">
    <source>
        <dbReference type="EMBL" id="QQZ61296.1"/>
    </source>
</evidence>
<dbReference type="Gene3D" id="1.10.10.60">
    <property type="entry name" value="Homeodomain-like"/>
    <property type="match status" value="2"/>
</dbReference>
<dbReference type="GO" id="GO:0000160">
    <property type="term" value="P:phosphorelay signal transduction system"/>
    <property type="evidence" value="ECO:0007669"/>
    <property type="project" value="InterPro"/>
</dbReference>
<dbReference type="KEGG" id="pson:JI735_00290"/>
<organism evidence="7 8">
    <name type="scientific">Paenibacillus sonchi</name>
    <dbReference type="NCBI Taxonomy" id="373687"/>
    <lineage>
        <taxon>Bacteria</taxon>
        <taxon>Bacillati</taxon>
        <taxon>Bacillota</taxon>
        <taxon>Bacilli</taxon>
        <taxon>Bacillales</taxon>
        <taxon>Paenibacillaceae</taxon>
        <taxon>Paenibacillus</taxon>
        <taxon>Paenibacillus sonchi group</taxon>
    </lineage>
</organism>
<dbReference type="PANTHER" id="PTHR43280:SF28">
    <property type="entry name" value="HTH-TYPE TRANSCRIPTIONAL ACTIVATOR RHAS"/>
    <property type="match status" value="1"/>
</dbReference>
<gene>
    <name evidence="7" type="ORF">JI735_00290</name>
</gene>
<dbReference type="PROSITE" id="PS50110">
    <property type="entry name" value="RESPONSE_REGULATORY"/>
    <property type="match status" value="1"/>
</dbReference>
<evidence type="ECO:0000259" key="5">
    <source>
        <dbReference type="PROSITE" id="PS01124"/>
    </source>
</evidence>
<dbReference type="GO" id="GO:0043565">
    <property type="term" value="F:sequence-specific DNA binding"/>
    <property type="evidence" value="ECO:0007669"/>
    <property type="project" value="InterPro"/>
</dbReference>
<dbReference type="SUPFAM" id="SSF46689">
    <property type="entry name" value="Homeodomain-like"/>
    <property type="match status" value="2"/>
</dbReference>
<dbReference type="PROSITE" id="PS00041">
    <property type="entry name" value="HTH_ARAC_FAMILY_1"/>
    <property type="match status" value="1"/>
</dbReference>
<dbReference type="PANTHER" id="PTHR43280">
    <property type="entry name" value="ARAC-FAMILY TRANSCRIPTIONAL REGULATOR"/>
    <property type="match status" value="1"/>
</dbReference>
<evidence type="ECO:0000256" key="3">
    <source>
        <dbReference type="ARBA" id="ARBA00023163"/>
    </source>
</evidence>
<dbReference type="Gene3D" id="3.40.50.2300">
    <property type="match status" value="1"/>
</dbReference>
<dbReference type="Pfam" id="PF00072">
    <property type="entry name" value="Response_reg"/>
    <property type="match status" value="1"/>
</dbReference>
<dbReference type="InterPro" id="IPR001789">
    <property type="entry name" value="Sig_transdc_resp-reg_receiver"/>
</dbReference>
<dbReference type="InterPro" id="IPR011006">
    <property type="entry name" value="CheY-like_superfamily"/>
</dbReference>
<evidence type="ECO:0000256" key="2">
    <source>
        <dbReference type="ARBA" id="ARBA00023125"/>
    </source>
</evidence>
<dbReference type="EMBL" id="CP068595">
    <property type="protein sequence ID" value="QQZ61296.1"/>
    <property type="molecule type" value="Genomic_DNA"/>
</dbReference>
<keyword evidence="2" id="KW-0238">DNA-binding</keyword>
<dbReference type="PROSITE" id="PS01124">
    <property type="entry name" value="HTH_ARAC_FAMILY_2"/>
    <property type="match status" value="1"/>
</dbReference>
<dbReference type="CDD" id="cd17536">
    <property type="entry name" value="REC_YesN-like"/>
    <property type="match status" value="1"/>
</dbReference>
<dbReference type="GO" id="GO:0003700">
    <property type="term" value="F:DNA-binding transcription factor activity"/>
    <property type="evidence" value="ECO:0007669"/>
    <property type="project" value="InterPro"/>
</dbReference>
<feature type="domain" description="Response regulatory" evidence="6">
    <location>
        <begin position="2"/>
        <end position="119"/>
    </location>
</feature>
<dbReference type="SMART" id="SM00448">
    <property type="entry name" value="REC"/>
    <property type="match status" value="1"/>
</dbReference>
<dbReference type="Pfam" id="PF12833">
    <property type="entry name" value="HTH_18"/>
    <property type="match status" value="1"/>
</dbReference>
<dbReference type="SUPFAM" id="SSF52172">
    <property type="entry name" value="CheY-like"/>
    <property type="match status" value="1"/>
</dbReference>
<feature type="modified residue" description="4-aspartylphosphate" evidence="4">
    <location>
        <position position="54"/>
    </location>
</feature>
<accession>A0A974PD30</accession>
<evidence type="ECO:0000256" key="4">
    <source>
        <dbReference type="PROSITE-ProRule" id="PRU00169"/>
    </source>
</evidence>
<keyword evidence="8" id="KW-1185">Reference proteome</keyword>
<sequence>MNILIADDEHLVRLSLKNALLKMNWNENNIHEATDGTEFLHMLSELCPEIAFVDIKMPYINGLEAIEKGQRLSPNTEFIIITGFSEFEYAKKAIELQVTDFLLKPVSFEQLMLLIDKISDKVHKKNLTLNRTFTSQITSFLSGDKSQFNSDDLIDNETSHYKLVWISIHEHALSGGNTLEEDNLFRKVKACADRYISAQYRAALIYVSTTERLLICSHDKRYEADSRASIDALVNDVKTLSLQYFNQDKKIVSLITSETFESNLNLLNNYAKLTKLSCLRAVLGIQQSYALSFLEHMDREFPSYLALSQLSLQISNMYREKKFIEFHLLIDRWIKMMEQNKLYEKKKLLEATIIYFRYTIGIQAATNASFLELSDALQHLSINVLRAHTNKTNYMDAILEFINHNFMHNISIAMLAEMFDLSPNYISTIFHKTIGQKFIEYITQLRIAEAKKLLLETDLSIQEISHKVGYYSKSHFIKLFSKHCKITPMEYKKMKL</sequence>
<dbReference type="InterPro" id="IPR018062">
    <property type="entry name" value="HTH_AraC-typ_CS"/>
</dbReference>
<feature type="domain" description="HTH araC/xylS-type" evidence="5">
    <location>
        <begin position="396"/>
        <end position="494"/>
    </location>
</feature>
<keyword evidence="3" id="KW-0804">Transcription</keyword>
<dbReference type="Proteomes" id="UP000595841">
    <property type="component" value="Chromosome"/>
</dbReference>
<proteinExistence type="predicted"/>